<evidence type="ECO:0000313" key="1">
    <source>
        <dbReference type="EMBL" id="CAD8143397.1"/>
    </source>
</evidence>
<protein>
    <submittedName>
        <fullName evidence="1">Uncharacterized protein</fullName>
    </submittedName>
</protein>
<organism evidence="1 2">
    <name type="scientific">Paramecium octaurelia</name>
    <dbReference type="NCBI Taxonomy" id="43137"/>
    <lineage>
        <taxon>Eukaryota</taxon>
        <taxon>Sar</taxon>
        <taxon>Alveolata</taxon>
        <taxon>Ciliophora</taxon>
        <taxon>Intramacronucleata</taxon>
        <taxon>Oligohymenophorea</taxon>
        <taxon>Peniculida</taxon>
        <taxon>Parameciidae</taxon>
        <taxon>Paramecium</taxon>
    </lineage>
</organism>
<dbReference type="AlphaFoldDB" id="A0A8S1SW10"/>
<evidence type="ECO:0000313" key="2">
    <source>
        <dbReference type="Proteomes" id="UP000683925"/>
    </source>
</evidence>
<dbReference type="OMA" id="YCHKEET"/>
<gene>
    <name evidence="1" type="ORF">POCTA_138.1.T0150015</name>
</gene>
<comment type="caution">
    <text evidence="1">The sequence shown here is derived from an EMBL/GenBank/DDBJ whole genome shotgun (WGS) entry which is preliminary data.</text>
</comment>
<proteinExistence type="predicted"/>
<dbReference type="OrthoDB" id="292971at2759"/>
<name>A0A8S1SW10_PAROT</name>
<sequence>MGNYCHKEETPQSDQPTLRKSIKGKTVFQILIQTNTQFLEQCQDQYFKQFHKNIVEKDIHSFSKFMNQKMLDSSIKGKYPTEEEKQVISKKISRDIAQKEKHIYNQLIFHYSQFLNELFEMGQNQQSKPISAYKAGDIRINAQLNKNIQIKRSLSDNQRFQGKQFPDQRTSQSKNIEQNIIRQFQENKSLATTFLDQLSCFFKLLYLIIEYVYSNYIVSIFGTSIDSFTDRYILISKVYQKNIIKANPFIQKLITAAIQVKYETQQSLIKSEHMSPAILQSKFIPEYVDSILSGGELDVELLDSIEQNLKYQQSDQKHQNFHYYQTFSTIDRIVSCKMPWLKFILIGKLDLQIVDIFLQARSQSQIAHFVNLIKPEDSKVEVLLYILQRYMAATKNLNLSQCYYELRWMQDYDNVLHQKVKTITCPYFSRFLSLYEMAFKNYQRRQVQLLQS</sequence>
<keyword evidence="2" id="KW-1185">Reference proteome</keyword>
<accession>A0A8S1SW10</accession>
<dbReference type="EMBL" id="CAJJDP010000015">
    <property type="protein sequence ID" value="CAD8143397.1"/>
    <property type="molecule type" value="Genomic_DNA"/>
</dbReference>
<reference evidence="1" key="1">
    <citation type="submission" date="2021-01" db="EMBL/GenBank/DDBJ databases">
        <authorList>
            <consortium name="Genoscope - CEA"/>
            <person name="William W."/>
        </authorList>
    </citation>
    <scope>NUCLEOTIDE SEQUENCE</scope>
</reference>
<dbReference type="Proteomes" id="UP000683925">
    <property type="component" value="Unassembled WGS sequence"/>
</dbReference>